<dbReference type="EMBL" id="JAJEWP010000003">
    <property type="protein sequence ID" value="MCC2617169.1"/>
    <property type="molecule type" value="Genomic_DNA"/>
</dbReference>
<proteinExistence type="predicted"/>
<reference evidence="3 4" key="1">
    <citation type="submission" date="2021-10" db="EMBL/GenBank/DDBJ databases">
        <title>Draft genome of Aestuariibacter halophilus JC2043.</title>
        <authorList>
            <person name="Emsley S.A."/>
            <person name="Pfannmuller K.M."/>
            <person name="Ushijima B."/>
            <person name="Saw J.H."/>
            <person name="Videau P."/>
        </authorList>
    </citation>
    <scope>NUCLEOTIDE SEQUENCE [LARGE SCALE GENOMIC DNA]</scope>
    <source>
        <strain evidence="3 4">JC2043</strain>
    </source>
</reference>
<protein>
    <submittedName>
        <fullName evidence="3">EAL domain-containing protein</fullName>
    </submittedName>
</protein>
<gene>
    <name evidence="3" type="ORF">LJ739_13025</name>
</gene>
<dbReference type="Pfam" id="PF08668">
    <property type="entry name" value="HDOD"/>
    <property type="match status" value="1"/>
</dbReference>
<dbReference type="InterPro" id="IPR001633">
    <property type="entry name" value="EAL_dom"/>
</dbReference>
<dbReference type="InterPro" id="IPR035919">
    <property type="entry name" value="EAL_sf"/>
</dbReference>
<dbReference type="SUPFAM" id="SSF141868">
    <property type="entry name" value="EAL domain-like"/>
    <property type="match status" value="1"/>
</dbReference>
<dbReference type="Proteomes" id="UP001520878">
    <property type="component" value="Unassembled WGS sequence"/>
</dbReference>
<dbReference type="PROSITE" id="PS51833">
    <property type="entry name" value="HDOD"/>
    <property type="match status" value="1"/>
</dbReference>
<organism evidence="3 4">
    <name type="scientific">Fluctibacter halophilus</name>
    <dbReference type="NCBI Taxonomy" id="226011"/>
    <lineage>
        <taxon>Bacteria</taxon>
        <taxon>Pseudomonadati</taxon>
        <taxon>Pseudomonadota</taxon>
        <taxon>Gammaproteobacteria</taxon>
        <taxon>Alteromonadales</taxon>
        <taxon>Alteromonadaceae</taxon>
        <taxon>Fluctibacter</taxon>
    </lineage>
</organism>
<accession>A0ABS8GBQ2</accession>
<keyword evidence="4" id="KW-1185">Reference proteome</keyword>
<dbReference type="InterPro" id="IPR013976">
    <property type="entry name" value="HDOD"/>
</dbReference>
<evidence type="ECO:0000313" key="3">
    <source>
        <dbReference type="EMBL" id="MCC2617169.1"/>
    </source>
</evidence>
<comment type="caution">
    <text evidence="3">The sequence shown here is derived from an EMBL/GenBank/DDBJ whole genome shotgun (WGS) entry which is preliminary data.</text>
</comment>
<name>A0ABS8GBQ2_9ALTE</name>
<dbReference type="SUPFAM" id="SSF109604">
    <property type="entry name" value="HD-domain/PDEase-like"/>
    <property type="match status" value="1"/>
</dbReference>
<dbReference type="RefSeq" id="WP_229161117.1">
    <property type="nucleotide sequence ID" value="NZ_JAJEWP010000003.1"/>
</dbReference>
<evidence type="ECO:0000259" key="2">
    <source>
        <dbReference type="PROSITE" id="PS51833"/>
    </source>
</evidence>
<dbReference type="PROSITE" id="PS50883">
    <property type="entry name" value="EAL"/>
    <property type="match status" value="1"/>
</dbReference>
<dbReference type="PIRSF" id="PIRSF003180">
    <property type="entry name" value="DiGMPpdiest_YuxH"/>
    <property type="match status" value="1"/>
</dbReference>
<dbReference type="Gene3D" id="3.20.20.450">
    <property type="entry name" value="EAL domain"/>
    <property type="match status" value="1"/>
</dbReference>
<dbReference type="PANTHER" id="PTHR33525">
    <property type="match status" value="1"/>
</dbReference>
<feature type="domain" description="EAL" evidence="1">
    <location>
        <begin position="1"/>
        <end position="204"/>
    </location>
</feature>
<dbReference type="Gene3D" id="1.10.3210.10">
    <property type="entry name" value="Hypothetical protein af1432"/>
    <property type="match status" value="1"/>
</dbReference>
<sequence>MFAYVARQVITDVKQNVFAYELLFRDSENNCFPDIQPDEATSKLLTGSHLTLGVEEITGGKLAFINFHQDTLLYRFPTSLDPSSVVIEIVETVDINPKLIEACKHIRDLGYRIALDDYDFNPKWDPFLPYVHYVKVDISHADPGLLLTKQQEFKDLRVKWLAERVETREQYEQCAQLGYQYFQGYYFARPEVIRQKSIPNAKLLLLELMEASSSTRFDFDRINSIIERDVALSYMLLRFINNPIINKRNKITSLRHALTYMGEVEVKKFVALLALANLGDNKPLELANMSLVRAKFCELMAHARKDSDNPPTGFLVGLFSLLDAMLDQTMQQLMDKLPLREDVKQALCGEESDLRLYLNTAIALETGHWQRISILSQQLNITESLLHQFYIEAIKWGASMSGSLKNTNA</sequence>
<feature type="domain" description="HDOD" evidence="2">
    <location>
        <begin position="198"/>
        <end position="385"/>
    </location>
</feature>
<dbReference type="InterPro" id="IPR014408">
    <property type="entry name" value="dGMP_Pdiesterase_EAL/HD-GYP"/>
</dbReference>
<dbReference type="PANTHER" id="PTHR33525:SF4">
    <property type="entry name" value="CYCLIC DI-GMP PHOSPHODIESTERASE CDGJ"/>
    <property type="match status" value="1"/>
</dbReference>
<evidence type="ECO:0000259" key="1">
    <source>
        <dbReference type="PROSITE" id="PS50883"/>
    </source>
</evidence>
<dbReference type="InterPro" id="IPR052340">
    <property type="entry name" value="RNase_Y/CdgJ"/>
</dbReference>
<evidence type="ECO:0000313" key="4">
    <source>
        <dbReference type="Proteomes" id="UP001520878"/>
    </source>
</evidence>